<organism evidence="3 4">
    <name type="scientific">Aminipila butyrica</name>
    <dbReference type="NCBI Taxonomy" id="433296"/>
    <lineage>
        <taxon>Bacteria</taxon>
        <taxon>Bacillati</taxon>
        <taxon>Bacillota</taxon>
        <taxon>Clostridia</taxon>
        <taxon>Peptostreptococcales</taxon>
        <taxon>Anaerovoracaceae</taxon>
        <taxon>Aminipila</taxon>
    </lineage>
</organism>
<feature type="domain" description="Glycosyl transferase family 1" evidence="1">
    <location>
        <begin position="218"/>
        <end position="380"/>
    </location>
</feature>
<dbReference type="PANTHER" id="PTHR45947">
    <property type="entry name" value="SULFOQUINOVOSYL TRANSFERASE SQD2"/>
    <property type="match status" value="1"/>
</dbReference>
<dbReference type="InterPro" id="IPR050194">
    <property type="entry name" value="Glycosyltransferase_grp1"/>
</dbReference>
<evidence type="ECO:0000313" key="4">
    <source>
        <dbReference type="Proteomes" id="UP000466848"/>
    </source>
</evidence>
<dbReference type="GO" id="GO:0016757">
    <property type="term" value="F:glycosyltransferase activity"/>
    <property type="evidence" value="ECO:0007669"/>
    <property type="project" value="InterPro"/>
</dbReference>
<dbReference type="InterPro" id="IPR028098">
    <property type="entry name" value="Glyco_trans_4-like_N"/>
</dbReference>
<accession>A0A858BSU9</accession>
<keyword evidence="4" id="KW-1185">Reference proteome</keyword>
<evidence type="ECO:0000259" key="2">
    <source>
        <dbReference type="Pfam" id="PF13439"/>
    </source>
</evidence>
<dbReference type="EMBL" id="CP048649">
    <property type="protein sequence ID" value="QIB68158.1"/>
    <property type="molecule type" value="Genomic_DNA"/>
</dbReference>
<keyword evidence="3" id="KW-0808">Transferase</keyword>
<protein>
    <submittedName>
        <fullName evidence="3">Glycosyltransferase family 4 protein</fullName>
    </submittedName>
</protein>
<evidence type="ECO:0000313" key="3">
    <source>
        <dbReference type="EMBL" id="QIB68158.1"/>
    </source>
</evidence>
<dbReference type="Proteomes" id="UP000466848">
    <property type="component" value="Chromosome"/>
</dbReference>
<dbReference type="Pfam" id="PF00534">
    <property type="entry name" value="Glycos_transf_1"/>
    <property type="match status" value="1"/>
</dbReference>
<dbReference type="SUPFAM" id="SSF53756">
    <property type="entry name" value="UDP-Glycosyltransferase/glycogen phosphorylase"/>
    <property type="match status" value="1"/>
</dbReference>
<evidence type="ECO:0000259" key="1">
    <source>
        <dbReference type="Pfam" id="PF00534"/>
    </source>
</evidence>
<dbReference type="InterPro" id="IPR001296">
    <property type="entry name" value="Glyco_trans_1"/>
</dbReference>
<dbReference type="PANTHER" id="PTHR45947:SF3">
    <property type="entry name" value="SULFOQUINOVOSYL TRANSFERASE SQD2"/>
    <property type="match status" value="1"/>
</dbReference>
<dbReference type="KEGG" id="abut:Ami103574_02015"/>
<dbReference type="RefSeq" id="WP_163065078.1">
    <property type="nucleotide sequence ID" value="NZ_CP048649.1"/>
</dbReference>
<dbReference type="AlphaFoldDB" id="A0A858BSU9"/>
<name>A0A858BSU9_9FIRM</name>
<dbReference type="Pfam" id="PF13439">
    <property type="entry name" value="Glyco_transf_4"/>
    <property type="match status" value="1"/>
</dbReference>
<dbReference type="Gene3D" id="3.40.50.2000">
    <property type="entry name" value="Glycogen Phosphorylase B"/>
    <property type="match status" value="3"/>
</dbReference>
<gene>
    <name evidence="3" type="ORF">Ami103574_02015</name>
</gene>
<dbReference type="CDD" id="cd03808">
    <property type="entry name" value="GT4_CapM-like"/>
    <property type="match status" value="1"/>
</dbReference>
<sequence>MKKILYVASSYGHIRSFHIPYIKGLQESGFEVDTAAAGTCERLEFLNGKKIIIPFEKKMTSLKNIKCTVQLIRLLKEEKYDVISVHTSLAAFFVRISVLMSGRKEVKVINTVHGYLFDEYSPYLKRSLLLWAEKLTRSVTDILVVMNRQDYEIAEKYHLYKNKLVLIPGFGIDAERFSRNRIEEEVRFSQQEEARGDEAAEGKESNRVERLVPFGVTRQKERKKLGVDPDNITLIYAAEFSKRKNQQMLIEAMKLLPQKVKFLLAGQGEYWEVCQRRAEHLGLSDRVRFLGHVKNLEYYYYLSDICVSASRSEGLPFNIMEAMAMGLPVVATDVKGHKDLIEPGINGYLYGFGDDQGFSEAVLRLTEDREHAWQIAENNKVKAREFGLKQVIETVLAVYEEER</sequence>
<reference evidence="3 4" key="1">
    <citation type="submission" date="2020-02" db="EMBL/GenBank/DDBJ databases">
        <authorList>
            <person name="Kim Y.B."/>
            <person name="Roh S.W."/>
        </authorList>
    </citation>
    <scope>NUCLEOTIDE SEQUENCE [LARGE SCALE GENOMIC DNA]</scope>
    <source>
        <strain evidence="3 4">DSM 103574</strain>
    </source>
</reference>
<proteinExistence type="predicted"/>
<feature type="domain" description="Glycosyltransferase subfamily 4-like N-terminal" evidence="2">
    <location>
        <begin position="23"/>
        <end position="174"/>
    </location>
</feature>